<comment type="caution">
    <text evidence="1">The sequence shown here is derived from an EMBL/GenBank/DDBJ whole genome shotgun (WGS) entry which is preliminary data.</text>
</comment>
<evidence type="ECO:0000313" key="1">
    <source>
        <dbReference type="EMBL" id="TDY66759.1"/>
    </source>
</evidence>
<reference evidence="1 2" key="1">
    <citation type="submission" date="2019-03" db="EMBL/GenBank/DDBJ databases">
        <title>Genomic Encyclopedia of Archaeal and Bacterial Type Strains, Phase II (KMG-II): from individual species to whole genera.</title>
        <authorList>
            <person name="Goeker M."/>
        </authorList>
    </citation>
    <scope>NUCLEOTIDE SEQUENCE [LARGE SCALE GENOMIC DNA]</scope>
    <source>
        <strain evidence="1 2">DSM 21537</strain>
    </source>
</reference>
<sequence length="206" mass="23245">MGDAFYIEIKFLGNPMKVYILYLVLALSMLPLISKEIDRGKCEDYRKGNEKEYPSCLKNKKDHPCEIVKQAKSWKEVLDLLKGKGVIEDPSTLVEYTFDGENIEYTMTFEEGTMMAKKYGIRKIPGYIKIISENEVEYSLLKPLDGPCKGVTNKVSCSVMQAPIGPVLIIGFEGKPDSCGIVTYFKEGLDEMESEKTFPSNGKRKP</sequence>
<name>A0A4R8MQ69_LEPME</name>
<evidence type="ECO:0000313" key="2">
    <source>
        <dbReference type="Proteomes" id="UP000294684"/>
    </source>
</evidence>
<proteinExistence type="predicted"/>
<protein>
    <submittedName>
        <fullName evidence="1">Uncharacterized protein</fullName>
    </submittedName>
</protein>
<organism evidence="1 2">
    <name type="scientific">Leptospira meyeri</name>
    <dbReference type="NCBI Taxonomy" id="29508"/>
    <lineage>
        <taxon>Bacteria</taxon>
        <taxon>Pseudomonadati</taxon>
        <taxon>Spirochaetota</taxon>
        <taxon>Spirochaetia</taxon>
        <taxon>Leptospirales</taxon>
        <taxon>Leptospiraceae</taxon>
        <taxon>Leptospira</taxon>
    </lineage>
</organism>
<accession>A0A4R8MQ69</accession>
<keyword evidence="2" id="KW-1185">Reference proteome</keyword>
<dbReference type="AlphaFoldDB" id="A0A4R8MQ69"/>
<dbReference type="EMBL" id="SORO01000005">
    <property type="protein sequence ID" value="TDY66759.1"/>
    <property type="molecule type" value="Genomic_DNA"/>
</dbReference>
<dbReference type="Proteomes" id="UP000294684">
    <property type="component" value="Unassembled WGS sequence"/>
</dbReference>
<gene>
    <name evidence="1" type="ORF">CLV96_3869</name>
</gene>